<protein>
    <submittedName>
        <fullName evidence="2">Uncharacterized protein</fullName>
    </submittedName>
</protein>
<evidence type="ECO:0000313" key="2">
    <source>
        <dbReference type="EMBL" id="GBG16247.1"/>
    </source>
</evidence>
<dbReference type="Proteomes" id="UP000241890">
    <property type="component" value="Unassembled WGS sequence"/>
</dbReference>
<feature type="non-terminal residue" evidence="2">
    <location>
        <position position="114"/>
    </location>
</feature>
<feature type="non-terminal residue" evidence="2">
    <location>
        <position position="1"/>
    </location>
</feature>
<keyword evidence="1" id="KW-0472">Membrane</keyword>
<dbReference type="InParanoid" id="A0A2R5FD96"/>
<proteinExistence type="predicted"/>
<gene>
    <name evidence="2" type="ORF">FCC1311_117222</name>
</gene>
<comment type="caution">
    <text evidence="2">The sequence shown here is derived from an EMBL/GenBank/DDBJ whole genome shotgun (WGS) entry which is preliminary data.</text>
</comment>
<reference evidence="2 3" key="1">
    <citation type="submission" date="2017-12" db="EMBL/GenBank/DDBJ databases">
        <title>Sequencing, de novo assembly and annotation of complete genome of a new Thraustochytrid species, strain FCC1311.</title>
        <authorList>
            <person name="Sedici K."/>
            <person name="Godart F."/>
            <person name="Aiese Cigliano R."/>
            <person name="Sanseverino W."/>
            <person name="Barakat M."/>
            <person name="Ortet P."/>
            <person name="Marechal E."/>
            <person name="Cagnac O."/>
            <person name="Amato A."/>
        </authorList>
    </citation>
    <scope>NUCLEOTIDE SEQUENCE [LARGE SCALE GENOMIC DNA]</scope>
</reference>
<organism evidence="2 3">
    <name type="scientific">Hondaea fermentalgiana</name>
    <dbReference type="NCBI Taxonomy" id="2315210"/>
    <lineage>
        <taxon>Eukaryota</taxon>
        <taxon>Sar</taxon>
        <taxon>Stramenopiles</taxon>
        <taxon>Bigyra</taxon>
        <taxon>Labyrinthulomycetes</taxon>
        <taxon>Thraustochytrida</taxon>
        <taxon>Thraustochytriidae</taxon>
        <taxon>Hondaea</taxon>
    </lineage>
</organism>
<evidence type="ECO:0000313" key="3">
    <source>
        <dbReference type="Proteomes" id="UP000241890"/>
    </source>
</evidence>
<keyword evidence="3" id="KW-1185">Reference proteome</keyword>
<dbReference type="EMBL" id="BEYU01001588">
    <property type="protein sequence ID" value="GBG16247.1"/>
    <property type="molecule type" value="Genomic_DNA"/>
</dbReference>
<dbReference type="AlphaFoldDB" id="A0A2R5FD96"/>
<evidence type="ECO:0000256" key="1">
    <source>
        <dbReference type="SAM" id="Phobius"/>
    </source>
</evidence>
<keyword evidence="1" id="KW-1133">Transmembrane helix</keyword>
<keyword evidence="1" id="KW-0812">Transmembrane</keyword>
<sequence length="114" mass="12701">TLKQLLRQLKRLVLFDALGDLVIFGTAFSLIVFSMASNYGLLLYSGASYIEIPWLEIQARDSWRVIDCYSFSVDNISLDVSALGIIELVITGFGLLMSLIFGTRFLILFISDPG</sequence>
<name>A0A2R5FD96_9STRA</name>
<accession>A0A2R5FD96</accession>
<feature type="transmembrane region" description="Helical" evidence="1">
    <location>
        <begin position="12"/>
        <end position="36"/>
    </location>
</feature>
<feature type="transmembrane region" description="Helical" evidence="1">
    <location>
        <begin position="82"/>
        <end position="110"/>
    </location>
</feature>